<gene>
    <name evidence="1" type="ORF">C1645_770211</name>
</gene>
<dbReference type="Gene3D" id="3.80.10.10">
    <property type="entry name" value="Ribonuclease Inhibitor"/>
    <property type="match status" value="1"/>
</dbReference>
<keyword evidence="2" id="KW-1185">Reference proteome</keyword>
<evidence type="ECO:0008006" key="3">
    <source>
        <dbReference type="Google" id="ProtNLM"/>
    </source>
</evidence>
<reference evidence="1 2" key="1">
    <citation type="submission" date="2018-06" db="EMBL/GenBank/DDBJ databases">
        <title>Comparative genomics reveals the genomic features of Rhizophagus irregularis, R. cerebriforme, R. diaphanum and Gigaspora rosea, and their symbiotic lifestyle signature.</title>
        <authorList>
            <person name="Morin E."/>
            <person name="San Clemente H."/>
            <person name="Chen E.C.H."/>
            <person name="De La Providencia I."/>
            <person name="Hainaut M."/>
            <person name="Kuo A."/>
            <person name="Kohler A."/>
            <person name="Murat C."/>
            <person name="Tang N."/>
            <person name="Roy S."/>
            <person name="Loubradou J."/>
            <person name="Henrissat B."/>
            <person name="Grigoriev I.V."/>
            <person name="Corradi N."/>
            <person name="Roux C."/>
            <person name="Martin F.M."/>
        </authorList>
    </citation>
    <scope>NUCLEOTIDE SEQUENCE [LARGE SCALE GENOMIC DNA]</scope>
    <source>
        <strain evidence="1 2">DAOM 227022</strain>
    </source>
</reference>
<dbReference type="SUPFAM" id="SSF52047">
    <property type="entry name" value="RNI-like"/>
    <property type="match status" value="1"/>
</dbReference>
<dbReference type="EMBL" id="QKYT01000185">
    <property type="protein sequence ID" value="RIA90314.1"/>
    <property type="molecule type" value="Genomic_DNA"/>
</dbReference>
<sequence>MIHLPELCLEQVFRELDNDVETLHSCILVNRLWFALAISELWKNPFDTIQSGNQKNQKRHRSLVDVYISCLPKDIRDNIYSGTTRSPIFNYVKYLRYIDIAPISKSVNKWIVSKKVEELPLFKHLHVTCKRSITRDYETAIVETLCDYFISCSIRIDEIDLSCRLFNLFDHPFANPNLSRIKTFRCSVMYLPDLMEAGIFKSASKIAKDIQYLEIRFICSYNNYSSNSKNSPVKDVTGLIESQKNLKHILLQCTSVEFPMLLASLCTHTITLTHIELYRIVYGCGFPLCYLAKLENLQHFQLEGCSFTGSSNKNVDVSSFRRLKSLIVKTTNIQTDILEIFIRQANNSIRLLEIRDFRDLRELICSCKNYCTLLTKLVVSINQGTLLPIISMVTTCRNLEEIQIYDETMKDGGFYLPSDAFDVNCKHTADEFICQLGSALPDTVHTIRLIMDWVYRTSSLDFFFKQCNAKKLKKLEFSNCSFFSS</sequence>
<protein>
    <recommendedName>
        <fullName evidence="3">F-box domain-containing protein</fullName>
    </recommendedName>
</protein>
<accession>A0A397T5J5</accession>
<evidence type="ECO:0000313" key="1">
    <source>
        <dbReference type="EMBL" id="RIA90314.1"/>
    </source>
</evidence>
<proteinExistence type="predicted"/>
<name>A0A397T5J5_9GLOM</name>
<dbReference type="AlphaFoldDB" id="A0A397T5J5"/>
<organism evidence="1 2">
    <name type="scientific">Glomus cerebriforme</name>
    <dbReference type="NCBI Taxonomy" id="658196"/>
    <lineage>
        <taxon>Eukaryota</taxon>
        <taxon>Fungi</taxon>
        <taxon>Fungi incertae sedis</taxon>
        <taxon>Mucoromycota</taxon>
        <taxon>Glomeromycotina</taxon>
        <taxon>Glomeromycetes</taxon>
        <taxon>Glomerales</taxon>
        <taxon>Glomeraceae</taxon>
        <taxon>Glomus</taxon>
    </lineage>
</organism>
<dbReference type="InterPro" id="IPR032675">
    <property type="entry name" value="LRR_dom_sf"/>
</dbReference>
<dbReference type="Proteomes" id="UP000265703">
    <property type="component" value="Unassembled WGS sequence"/>
</dbReference>
<feature type="non-terminal residue" evidence="1">
    <location>
        <position position="485"/>
    </location>
</feature>
<dbReference type="OrthoDB" id="2330282at2759"/>
<evidence type="ECO:0000313" key="2">
    <source>
        <dbReference type="Proteomes" id="UP000265703"/>
    </source>
</evidence>
<comment type="caution">
    <text evidence="1">The sequence shown here is derived from an EMBL/GenBank/DDBJ whole genome shotgun (WGS) entry which is preliminary data.</text>
</comment>